<keyword evidence="1" id="KW-0521">NADP</keyword>
<reference evidence="5" key="1">
    <citation type="submission" date="2016-10" db="EMBL/GenBank/DDBJ databases">
        <title>Genome sequence of Streptomyces mangrovisoli MUSC 149.</title>
        <authorList>
            <person name="Lee L.-H."/>
            <person name="Ser H.-L."/>
        </authorList>
    </citation>
    <scope>NUCLEOTIDE SEQUENCE [LARGE SCALE GENOMIC DNA]</scope>
    <source>
        <strain evidence="5">MUSC 149</strain>
    </source>
</reference>
<dbReference type="SMART" id="SM00829">
    <property type="entry name" value="PKS_ER"/>
    <property type="match status" value="1"/>
</dbReference>
<keyword evidence="6" id="KW-1185">Reference proteome</keyword>
<dbReference type="Gene3D" id="3.40.50.720">
    <property type="entry name" value="NAD(P)-binding Rossmann-like Domain"/>
    <property type="match status" value="1"/>
</dbReference>
<dbReference type="InterPro" id="IPR020843">
    <property type="entry name" value="ER"/>
</dbReference>
<dbReference type="InterPro" id="IPR013149">
    <property type="entry name" value="ADH-like_C"/>
</dbReference>
<dbReference type="GO" id="GO:0003960">
    <property type="term" value="F:quinone reductase (NADPH) activity"/>
    <property type="evidence" value="ECO:0007669"/>
    <property type="project" value="TreeGrafter"/>
</dbReference>
<accession>A0A1J4NNL4</accession>
<feature type="domain" description="Enoyl reductase (ER)" evidence="4">
    <location>
        <begin position="10"/>
        <end position="305"/>
    </location>
</feature>
<dbReference type="InterPro" id="IPR013154">
    <property type="entry name" value="ADH-like_N"/>
</dbReference>
<protein>
    <submittedName>
        <fullName evidence="5">NADPH:quinone reductase</fullName>
    </submittedName>
</protein>
<evidence type="ECO:0000256" key="2">
    <source>
        <dbReference type="ARBA" id="ARBA00023002"/>
    </source>
</evidence>
<comment type="caution">
    <text evidence="5">The sequence shown here is derived from an EMBL/GenBank/DDBJ whole genome shotgun (WGS) entry which is preliminary data.</text>
</comment>
<evidence type="ECO:0000313" key="5">
    <source>
        <dbReference type="EMBL" id="OIJ64025.1"/>
    </source>
</evidence>
<dbReference type="InterPro" id="IPR036291">
    <property type="entry name" value="NAD(P)-bd_dom_sf"/>
</dbReference>
<sequence>MRRVRHQPDGGPEALVIEEAPVPDPGPGELLVRTEAIGVTLPLVRKVREAVAPVSLGGEVAGTVVALGDGVTGFAVGDRVTGLCFSHGYAELAVVHQAMASAVPDRASAVDAVALVRSGLVALSAYAAGRPRPGDAVLVTAAASAVGTLAVQYAKADGASRVVAAVGSAAKEAYVRALGADEVVRYDDASWGDPVDVVLDGVGGEVLGPAVRALAPGGRLVAFSSGGGTVDAYELLVRSASVIGFQMAAVARGEPETYARRRDELWELHRDGALSPRVFAEIPLAEAARAHAIIESRRNLGKVVLVP</sequence>
<name>A0A1J4NNL4_9ACTN</name>
<proteinExistence type="predicted"/>
<dbReference type="PANTHER" id="PTHR48106">
    <property type="entry name" value="QUINONE OXIDOREDUCTASE PIG3-RELATED"/>
    <property type="match status" value="1"/>
</dbReference>
<dbReference type="Proteomes" id="UP000034196">
    <property type="component" value="Unassembled WGS sequence"/>
</dbReference>
<dbReference type="InterPro" id="IPR011032">
    <property type="entry name" value="GroES-like_sf"/>
</dbReference>
<evidence type="ECO:0000313" key="6">
    <source>
        <dbReference type="Proteomes" id="UP000034196"/>
    </source>
</evidence>
<dbReference type="SUPFAM" id="SSF51735">
    <property type="entry name" value="NAD(P)-binding Rossmann-fold domains"/>
    <property type="match status" value="1"/>
</dbReference>
<dbReference type="SUPFAM" id="SSF50129">
    <property type="entry name" value="GroES-like"/>
    <property type="match status" value="1"/>
</dbReference>
<dbReference type="AlphaFoldDB" id="A0A1J4NNL4"/>
<dbReference type="GO" id="GO:0070402">
    <property type="term" value="F:NADPH binding"/>
    <property type="evidence" value="ECO:0007669"/>
    <property type="project" value="TreeGrafter"/>
</dbReference>
<dbReference type="Gene3D" id="3.90.180.10">
    <property type="entry name" value="Medium-chain alcohol dehydrogenases, catalytic domain"/>
    <property type="match status" value="1"/>
</dbReference>
<gene>
    <name evidence="5" type="ORF">WN71_031710</name>
</gene>
<dbReference type="OrthoDB" id="4071145at2"/>
<evidence type="ECO:0000259" key="4">
    <source>
        <dbReference type="SMART" id="SM00829"/>
    </source>
</evidence>
<dbReference type="GO" id="GO:0035925">
    <property type="term" value="F:mRNA 3'-UTR AU-rich region binding"/>
    <property type="evidence" value="ECO:0007669"/>
    <property type="project" value="TreeGrafter"/>
</dbReference>
<dbReference type="STRING" id="1428628.WN71_031710"/>
<dbReference type="PANTHER" id="PTHR48106:SF13">
    <property type="entry name" value="QUINONE OXIDOREDUCTASE-RELATED"/>
    <property type="match status" value="1"/>
</dbReference>
<evidence type="ECO:0000256" key="3">
    <source>
        <dbReference type="SAM" id="MobiDB-lite"/>
    </source>
</evidence>
<dbReference type="RefSeq" id="WP_046583923.1">
    <property type="nucleotide sequence ID" value="NZ_LAVA02000090.1"/>
</dbReference>
<feature type="region of interest" description="Disordered" evidence="3">
    <location>
        <begin position="1"/>
        <end position="22"/>
    </location>
</feature>
<keyword evidence="2" id="KW-0560">Oxidoreductase</keyword>
<dbReference type="Pfam" id="PF08240">
    <property type="entry name" value="ADH_N"/>
    <property type="match status" value="1"/>
</dbReference>
<dbReference type="Pfam" id="PF00107">
    <property type="entry name" value="ADH_zinc_N"/>
    <property type="match status" value="1"/>
</dbReference>
<dbReference type="EMBL" id="LAVA02000090">
    <property type="protein sequence ID" value="OIJ64025.1"/>
    <property type="molecule type" value="Genomic_DNA"/>
</dbReference>
<dbReference type="GO" id="GO:0005829">
    <property type="term" value="C:cytosol"/>
    <property type="evidence" value="ECO:0007669"/>
    <property type="project" value="TreeGrafter"/>
</dbReference>
<organism evidence="5 6">
    <name type="scientific">Streptomyces mangrovisoli</name>
    <dbReference type="NCBI Taxonomy" id="1428628"/>
    <lineage>
        <taxon>Bacteria</taxon>
        <taxon>Bacillati</taxon>
        <taxon>Actinomycetota</taxon>
        <taxon>Actinomycetes</taxon>
        <taxon>Kitasatosporales</taxon>
        <taxon>Streptomycetaceae</taxon>
        <taxon>Streptomyces</taxon>
    </lineage>
</organism>
<evidence type="ECO:0000256" key="1">
    <source>
        <dbReference type="ARBA" id="ARBA00022857"/>
    </source>
</evidence>